<dbReference type="InterPro" id="IPR007219">
    <property type="entry name" value="XnlR_reg_dom"/>
</dbReference>
<evidence type="ECO:0000313" key="9">
    <source>
        <dbReference type="EMBL" id="KAF5716272.1"/>
    </source>
</evidence>
<evidence type="ECO:0000256" key="1">
    <source>
        <dbReference type="ARBA" id="ARBA00001971"/>
    </source>
</evidence>
<accession>A0A8H5YPW4</accession>
<proteinExistence type="inferred from homology"/>
<dbReference type="SUPFAM" id="SSF48264">
    <property type="entry name" value="Cytochrome P450"/>
    <property type="match status" value="1"/>
</dbReference>
<dbReference type="PANTHER" id="PTHR24305">
    <property type="entry name" value="CYTOCHROME P450"/>
    <property type="match status" value="1"/>
</dbReference>
<dbReference type="GO" id="GO:0005506">
    <property type="term" value="F:iron ion binding"/>
    <property type="evidence" value="ECO:0007669"/>
    <property type="project" value="InterPro"/>
</dbReference>
<feature type="domain" description="Xylanolytic transcriptional activator regulatory" evidence="8">
    <location>
        <begin position="473"/>
        <end position="629"/>
    </location>
</feature>
<reference evidence="9 10" key="1">
    <citation type="submission" date="2020-05" db="EMBL/GenBank/DDBJ databases">
        <title>Identification and distribution of gene clusters putatively required for synthesis of sphingolipid metabolism inhibitors in phylogenetically diverse species of the filamentous fungus Fusarium.</title>
        <authorList>
            <person name="Kim H.-S."/>
            <person name="Busman M."/>
            <person name="Brown D.W."/>
            <person name="Divon H."/>
            <person name="Uhlig S."/>
            <person name="Proctor R.H."/>
        </authorList>
    </citation>
    <scope>NUCLEOTIDE SEQUENCE [LARGE SCALE GENOMIC DNA]</scope>
    <source>
        <strain evidence="9 10">NRRL 26131</strain>
    </source>
</reference>
<protein>
    <submittedName>
        <fullName evidence="9">Cytochrome P450 monooxygenase</fullName>
    </submittedName>
</protein>
<evidence type="ECO:0000259" key="8">
    <source>
        <dbReference type="Pfam" id="PF04082"/>
    </source>
</evidence>
<keyword evidence="7" id="KW-1133">Transmembrane helix</keyword>
<dbReference type="Pfam" id="PF00067">
    <property type="entry name" value="p450"/>
    <property type="match status" value="1"/>
</dbReference>
<dbReference type="GO" id="GO:0016705">
    <property type="term" value="F:oxidoreductase activity, acting on paired donors, with incorporation or reduction of molecular oxygen"/>
    <property type="evidence" value="ECO:0007669"/>
    <property type="project" value="InterPro"/>
</dbReference>
<comment type="cofactor">
    <cofactor evidence="1">
        <name>heme</name>
        <dbReference type="ChEBI" id="CHEBI:30413"/>
    </cofactor>
</comment>
<keyword evidence="7" id="KW-0812">Transmembrane</keyword>
<evidence type="ECO:0000256" key="3">
    <source>
        <dbReference type="ARBA" id="ARBA00022617"/>
    </source>
</evidence>
<dbReference type="AlphaFoldDB" id="A0A8H5YPW4"/>
<keyword evidence="3" id="KW-0349">Heme</keyword>
<keyword evidence="5" id="KW-0408">Iron</keyword>
<dbReference type="Gene3D" id="1.10.630.10">
    <property type="entry name" value="Cytochrome P450"/>
    <property type="match status" value="1"/>
</dbReference>
<evidence type="ECO:0000256" key="4">
    <source>
        <dbReference type="ARBA" id="ARBA00022723"/>
    </source>
</evidence>
<dbReference type="Proteomes" id="UP000532311">
    <property type="component" value="Unassembled WGS sequence"/>
</dbReference>
<dbReference type="InterPro" id="IPR001128">
    <property type="entry name" value="Cyt_P450"/>
</dbReference>
<evidence type="ECO:0000313" key="10">
    <source>
        <dbReference type="Proteomes" id="UP000532311"/>
    </source>
</evidence>
<gene>
    <name evidence="9" type="ORF">FGLOB1_2661</name>
</gene>
<sequence length="906" mass="101172">MAAIFSIFGGLSCLLGVIWLLNIIYRLLFHPLARFPGPKLAAVSDLWYGLKWTSGRYPFIMEEAHRKYGDVVRIAPNELSFANVQAYNDIYGHATKGKKKFIKSDWYDTSGDHPGIVSVRDPAQHSRQRKYLSHAFSAKSLRAQETLIHRYVDMFIGQLRKLGNPKGSGINVEEALNWLTFDIIGDLAFGESFSAVAEGRPHFWVSLIIDATYFNMLSMLRKRLPIITLYLPFIVPKDSGKMHRRHMELTNQKMLKRLEMPNSEERGDFFSHLLAKGGNDIPKHELRQQSHTLIVAGSETTATGLNGIVYCLLSNRSCLVKLTDEVRSRFQSEAEITGDATAELKYLHAVIEEGLRIFPPAPFGLPRISPGAVVDGHYIPSGVVPQAAVYLRTHKSRAASVMHTLCTGRDALHLSDYPRVAEARAQSHIADCSGLSDGDIPVNCSPESRASTLIVPLTIEHLCSEELFEMLISDYLEYLYPLYPIVHRPRFRADFQNKRYQSDPSFYRLCISLSALTVSSSPHDFRHYGFQPEETAISILEKAHRLVVLSKMSQNPAIGIFPGVQDMLCSYILSVAFHCSGRIYHGWVHASAAVLCMRKLSFLRQALNNDLDPIDLEICKRAFWLIFIMMAHDRLAYPVSHTGISYNPVCIDWDFLVLQEVDDVNPGDIERSEEPRDTPLIAGFIASVKLYLCAAALGLDKLPGNPRYGPFSASSSSETLKSPDAQGLSLEQGLDIVCAVRDVIQQLPEEFRMFNLDGNPNKGLLSFVILRTNVHMTSLFIQSIILATLSGSNPSFQQDNRNPSSTGSEHSLLSEESQNANHQLFKLRKDIAQECCDIIVITPVSALKANGIAAVSKLREITATLLGYKVNSSCPADEEEQVQACLKCLISTLVEIDSVKEVYEAY</sequence>
<keyword evidence="4" id="KW-0479">Metal-binding</keyword>
<dbReference type="GO" id="GO:0004497">
    <property type="term" value="F:monooxygenase activity"/>
    <property type="evidence" value="ECO:0007669"/>
    <property type="project" value="UniProtKB-KW"/>
</dbReference>
<keyword evidence="7" id="KW-0472">Membrane</keyword>
<keyword evidence="9" id="KW-0560">Oxidoreductase</keyword>
<keyword evidence="6" id="KW-0539">Nucleus</keyword>
<dbReference type="GO" id="GO:0020037">
    <property type="term" value="F:heme binding"/>
    <property type="evidence" value="ECO:0007669"/>
    <property type="project" value="InterPro"/>
</dbReference>
<dbReference type="CDD" id="cd12148">
    <property type="entry name" value="fungal_TF_MHR"/>
    <property type="match status" value="1"/>
</dbReference>
<dbReference type="Pfam" id="PF04082">
    <property type="entry name" value="Fungal_trans"/>
    <property type="match status" value="1"/>
</dbReference>
<keyword evidence="10" id="KW-1185">Reference proteome</keyword>
<dbReference type="GO" id="GO:0008270">
    <property type="term" value="F:zinc ion binding"/>
    <property type="evidence" value="ECO:0007669"/>
    <property type="project" value="InterPro"/>
</dbReference>
<dbReference type="CDD" id="cd11058">
    <property type="entry name" value="CYP60B-like"/>
    <property type="match status" value="1"/>
</dbReference>
<evidence type="ECO:0000256" key="6">
    <source>
        <dbReference type="ARBA" id="ARBA00023242"/>
    </source>
</evidence>
<organism evidence="9 10">
    <name type="scientific">Fusarium globosum</name>
    <dbReference type="NCBI Taxonomy" id="78864"/>
    <lineage>
        <taxon>Eukaryota</taxon>
        <taxon>Fungi</taxon>
        <taxon>Dikarya</taxon>
        <taxon>Ascomycota</taxon>
        <taxon>Pezizomycotina</taxon>
        <taxon>Sordariomycetes</taxon>
        <taxon>Hypocreomycetidae</taxon>
        <taxon>Hypocreales</taxon>
        <taxon>Nectriaceae</taxon>
        <taxon>Fusarium</taxon>
        <taxon>Fusarium fujikuroi species complex</taxon>
    </lineage>
</organism>
<dbReference type="GO" id="GO:0006351">
    <property type="term" value="P:DNA-templated transcription"/>
    <property type="evidence" value="ECO:0007669"/>
    <property type="project" value="InterPro"/>
</dbReference>
<dbReference type="InterPro" id="IPR050121">
    <property type="entry name" value="Cytochrome_P450_monoxygenase"/>
</dbReference>
<keyword evidence="9" id="KW-0503">Monooxygenase</keyword>
<feature type="transmembrane region" description="Helical" evidence="7">
    <location>
        <begin position="7"/>
        <end position="28"/>
    </location>
</feature>
<evidence type="ECO:0000256" key="7">
    <source>
        <dbReference type="SAM" id="Phobius"/>
    </source>
</evidence>
<name>A0A8H5YPW4_9HYPO</name>
<evidence type="ECO:0000256" key="2">
    <source>
        <dbReference type="ARBA" id="ARBA00010617"/>
    </source>
</evidence>
<evidence type="ECO:0000256" key="5">
    <source>
        <dbReference type="ARBA" id="ARBA00023004"/>
    </source>
</evidence>
<comment type="similarity">
    <text evidence="2">Belongs to the cytochrome P450 family.</text>
</comment>
<dbReference type="InterPro" id="IPR036396">
    <property type="entry name" value="Cyt_P450_sf"/>
</dbReference>
<dbReference type="PANTHER" id="PTHR24305:SF210">
    <property type="entry name" value="CYTOCHROME P450 MONOOXYGENASE ASQL-RELATED"/>
    <property type="match status" value="1"/>
</dbReference>
<comment type="caution">
    <text evidence="9">The sequence shown here is derived from an EMBL/GenBank/DDBJ whole genome shotgun (WGS) entry which is preliminary data.</text>
</comment>
<dbReference type="EMBL" id="JAAQPF010000097">
    <property type="protein sequence ID" value="KAF5716272.1"/>
    <property type="molecule type" value="Genomic_DNA"/>
</dbReference>
<dbReference type="GO" id="GO:0003677">
    <property type="term" value="F:DNA binding"/>
    <property type="evidence" value="ECO:0007669"/>
    <property type="project" value="InterPro"/>
</dbReference>